<evidence type="ECO:0000259" key="18">
    <source>
        <dbReference type="PROSITE" id="PS51977"/>
    </source>
</evidence>
<dbReference type="EMBL" id="GL870987">
    <property type="protein sequence ID" value="EGC37965.1"/>
    <property type="molecule type" value="Genomic_DNA"/>
</dbReference>
<dbReference type="Pfam" id="PF00644">
    <property type="entry name" value="PARP"/>
    <property type="match status" value="1"/>
</dbReference>
<dbReference type="STRING" id="5786.F0ZDM9"/>
<protein>
    <recommendedName>
        <fullName evidence="15">Poly [ADP-ribose] polymerase</fullName>
        <shortName evidence="15">PARP</shortName>
        <ecNumber evidence="15">2.4.2.-</ecNumber>
    </recommendedName>
</protein>
<evidence type="ECO:0000256" key="8">
    <source>
        <dbReference type="ARBA" id="ARBA00022771"/>
    </source>
</evidence>
<keyword evidence="5" id="KW-0479">Metal-binding</keyword>
<keyword evidence="3 15" id="KW-0808">Transferase</keyword>
<dbReference type="InterPro" id="IPR036930">
    <property type="entry name" value="WGR_dom_sf"/>
</dbReference>
<dbReference type="FunFam" id="1.20.142.10:FF:000002">
    <property type="entry name" value="Poly [ADP-ribose] polymerase"/>
    <property type="match status" value="1"/>
</dbReference>
<evidence type="ECO:0000256" key="7">
    <source>
        <dbReference type="ARBA" id="ARBA00022765"/>
    </source>
</evidence>
<evidence type="ECO:0000313" key="19">
    <source>
        <dbReference type="EMBL" id="EGC37965.1"/>
    </source>
</evidence>
<dbReference type="InterPro" id="IPR008893">
    <property type="entry name" value="WGR_domain"/>
</dbReference>
<dbReference type="PROSITE" id="PS51060">
    <property type="entry name" value="PARP_ALPHA_HD"/>
    <property type="match status" value="1"/>
</dbReference>
<keyword evidence="11" id="KW-0238">DNA-binding</keyword>
<dbReference type="CDD" id="cd01437">
    <property type="entry name" value="parp_like"/>
    <property type="match status" value="1"/>
</dbReference>
<keyword evidence="9" id="KW-0862">Zinc</keyword>
<evidence type="ECO:0000256" key="3">
    <source>
        <dbReference type="ARBA" id="ARBA00022679"/>
    </source>
</evidence>
<evidence type="ECO:0000256" key="1">
    <source>
        <dbReference type="ARBA" id="ARBA00004123"/>
    </source>
</evidence>
<dbReference type="InParanoid" id="F0ZDM9"/>
<evidence type="ECO:0000256" key="12">
    <source>
        <dbReference type="ARBA" id="ARBA00023242"/>
    </source>
</evidence>
<evidence type="ECO:0000256" key="6">
    <source>
        <dbReference type="ARBA" id="ARBA00022737"/>
    </source>
</evidence>
<dbReference type="RefSeq" id="XP_003285536.1">
    <property type="nucleotide sequence ID" value="XM_003285488.1"/>
</dbReference>
<dbReference type="AlphaFoldDB" id="F0ZDM9"/>
<name>F0ZDM9_DICPU</name>
<keyword evidence="12" id="KW-0539">Nucleus</keyword>
<dbReference type="GO" id="GO:0016779">
    <property type="term" value="F:nucleotidyltransferase activity"/>
    <property type="evidence" value="ECO:0007669"/>
    <property type="project" value="UniProtKB-KW"/>
</dbReference>
<dbReference type="PROSITE" id="PS51059">
    <property type="entry name" value="PARP_CATALYTIC"/>
    <property type="match status" value="1"/>
</dbReference>
<dbReference type="GO" id="GO:0003950">
    <property type="term" value="F:NAD+ poly-ADP-ribosyltransferase activity"/>
    <property type="evidence" value="ECO:0000318"/>
    <property type="project" value="GO_Central"/>
</dbReference>
<comment type="catalytic activity">
    <reaction evidence="14">
        <text>NAD(+) + (ADP-D-ribosyl)n-acceptor = nicotinamide + (ADP-D-ribosyl)n+1-acceptor + H(+).</text>
        <dbReference type="EC" id="2.4.2.30"/>
    </reaction>
</comment>
<dbReference type="KEGG" id="dpp:DICPUDRAFT_29490"/>
<comment type="subcellular location">
    <subcellularLocation>
        <location evidence="1">Nucleus</location>
    </subcellularLocation>
</comment>
<dbReference type="GO" id="GO:0005730">
    <property type="term" value="C:nucleolus"/>
    <property type="evidence" value="ECO:0000318"/>
    <property type="project" value="GO_Central"/>
</dbReference>
<dbReference type="eggNOG" id="KOG1037">
    <property type="taxonomic scope" value="Eukaryota"/>
</dbReference>
<dbReference type="OMA" id="IPHNNGY"/>
<keyword evidence="7" id="KW-0013">ADP-ribosylation</keyword>
<dbReference type="SUPFAM" id="SSF142921">
    <property type="entry name" value="WGR domain-like"/>
    <property type="match status" value="1"/>
</dbReference>
<organism evidence="19 20">
    <name type="scientific">Dictyostelium purpureum</name>
    <name type="common">Slime mold</name>
    <dbReference type="NCBI Taxonomy" id="5786"/>
    <lineage>
        <taxon>Eukaryota</taxon>
        <taxon>Amoebozoa</taxon>
        <taxon>Evosea</taxon>
        <taxon>Eumycetozoa</taxon>
        <taxon>Dictyostelia</taxon>
        <taxon>Dictyosteliales</taxon>
        <taxon>Dictyosteliaceae</taxon>
        <taxon>Dictyostelium</taxon>
    </lineage>
</organism>
<dbReference type="InterPro" id="IPR012317">
    <property type="entry name" value="Poly(ADP-ribose)pol_cat_dom"/>
</dbReference>
<feature type="domain" description="PARP alpha-helical" evidence="17">
    <location>
        <begin position="103"/>
        <end position="222"/>
    </location>
</feature>
<dbReference type="InterPro" id="IPR036616">
    <property type="entry name" value="Poly(ADP-ribose)pol_reg_dom_sf"/>
</dbReference>
<evidence type="ECO:0000256" key="11">
    <source>
        <dbReference type="ARBA" id="ARBA00023125"/>
    </source>
</evidence>
<dbReference type="Proteomes" id="UP000001064">
    <property type="component" value="Unassembled WGS sequence"/>
</dbReference>
<evidence type="ECO:0000256" key="15">
    <source>
        <dbReference type="RuleBase" id="RU362114"/>
    </source>
</evidence>
<dbReference type="InterPro" id="IPR050800">
    <property type="entry name" value="ARTD/PARP"/>
</dbReference>
<dbReference type="Gene3D" id="3.90.228.10">
    <property type="match status" value="1"/>
</dbReference>
<reference evidence="20" key="1">
    <citation type="journal article" date="2011" name="Genome Biol.">
        <title>Comparative genomics of the social amoebae Dictyostelium discoideum and Dictyostelium purpureum.</title>
        <authorList>
            <consortium name="US DOE Joint Genome Institute (JGI-PGF)"/>
            <person name="Sucgang R."/>
            <person name="Kuo A."/>
            <person name="Tian X."/>
            <person name="Salerno W."/>
            <person name="Parikh A."/>
            <person name="Feasley C.L."/>
            <person name="Dalin E."/>
            <person name="Tu H."/>
            <person name="Huang E."/>
            <person name="Barry K."/>
            <person name="Lindquist E."/>
            <person name="Shapiro H."/>
            <person name="Bruce D."/>
            <person name="Schmutz J."/>
            <person name="Salamov A."/>
            <person name="Fey P."/>
            <person name="Gaudet P."/>
            <person name="Anjard C."/>
            <person name="Babu M.M."/>
            <person name="Basu S."/>
            <person name="Bushmanova Y."/>
            <person name="van der Wel H."/>
            <person name="Katoh-Kurasawa M."/>
            <person name="Dinh C."/>
            <person name="Coutinho P.M."/>
            <person name="Saito T."/>
            <person name="Elias M."/>
            <person name="Schaap P."/>
            <person name="Kay R.R."/>
            <person name="Henrissat B."/>
            <person name="Eichinger L."/>
            <person name="Rivero F."/>
            <person name="Putnam N.H."/>
            <person name="West C.M."/>
            <person name="Loomis W.F."/>
            <person name="Chisholm R.L."/>
            <person name="Shaulsky G."/>
            <person name="Strassmann J.E."/>
            <person name="Queller D.C."/>
            <person name="Kuspa A."/>
            <person name="Grigoriev I.V."/>
        </authorList>
    </citation>
    <scope>NUCLEOTIDE SEQUENCE [LARGE SCALE GENOMIC DNA]</scope>
    <source>
        <strain evidence="20">QSDP1</strain>
    </source>
</reference>
<dbReference type="PROSITE" id="PS51977">
    <property type="entry name" value="WGR"/>
    <property type="match status" value="1"/>
</dbReference>
<gene>
    <name evidence="19" type="ORF">DICPUDRAFT_29490</name>
</gene>
<dbReference type="GO" id="GO:0006302">
    <property type="term" value="P:double-strand break repair"/>
    <property type="evidence" value="ECO:0000318"/>
    <property type="project" value="GO_Central"/>
</dbReference>
<evidence type="ECO:0000256" key="14">
    <source>
        <dbReference type="ARBA" id="ARBA00033987"/>
    </source>
</evidence>
<dbReference type="GO" id="GO:0003677">
    <property type="term" value="F:DNA binding"/>
    <property type="evidence" value="ECO:0007669"/>
    <property type="project" value="UniProtKB-KW"/>
</dbReference>
<dbReference type="SUPFAM" id="SSF47587">
    <property type="entry name" value="Domain of poly(ADP-ribose) polymerase"/>
    <property type="match status" value="1"/>
</dbReference>
<feature type="domain" description="PARP catalytic" evidence="16">
    <location>
        <begin position="231"/>
        <end position="449"/>
    </location>
</feature>
<comment type="similarity">
    <text evidence="13">Belongs to the ARTD/PARP family.</text>
</comment>
<dbReference type="GO" id="GO:0008270">
    <property type="term" value="F:zinc ion binding"/>
    <property type="evidence" value="ECO:0007669"/>
    <property type="project" value="UniProtKB-KW"/>
</dbReference>
<dbReference type="SUPFAM" id="SSF56399">
    <property type="entry name" value="ADP-ribosylation"/>
    <property type="match status" value="1"/>
</dbReference>
<evidence type="ECO:0000256" key="5">
    <source>
        <dbReference type="ARBA" id="ARBA00022723"/>
    </source>
</evidence>
<evidence type="ECO:0000256" key="13">
    <source>
        <dbReference type="ARBA" id="ARBA00024347"/>
    </source>
</evidence>
<dbReference type="VEuPathDB" id="AmoebaDB:DICPUDRAFT_29490"/>
<sequence length="449" mass="51811">MYGENNFYKLQIIYNPNLDRYFIFNRWGRIGDSGQYQKTPYSKEEAINEFCKLFKQKTGNIFSQATMTNFQRVDGKYHLLNIDRTDRSKKEVLHPFDLSKYPPSKLPKEIFDVMSQFCNVEAISNQLKSLKIDTDIMPLGRLSKDAINNAVAILGKNDDTLPPINEVLESQLELSNKFFELIPHSDFRTEKMQVLRHQHEIATKIKLLQNLDEMETVSKILIAAHQNSSMHPYDYCFKAVNVCMEKLNENTPEFEIIKKYTLNTGCHQKIHNVYKIQRKGEPEKFQQHKSLKNHYLLWHGSLTTNYLSILSQGLKIAPPEAPATGYMFGKGVYFADMFQKSINYCKSWQTPNTSNRNFLLLSEVALGTMAEFKSAHYMESPQTGTNSTKGVGKNGPNFDNSIILNNGVCIPLSKPEQVKDTTGYFLEMNEYIVYNTSQIRMRYLVEVSQ</sequence>
<evidence type="ECO:0000256" key="9">
    <source>
        <dbReference type="ARBA" id="ARBA00022833"/>
    </source>
</evidence>
<dbReference type="OrthoDB" id="2017365at2759"/>
<dbReference type="PANTHER" id="PTHR10459">
    <property type="entry name" value="DNA LIGASE"/>
    <property type="match status" value="1"/>
</dbReference>
<dbReference type="CDD" id="cd07997">
    <property type="entry name" value="WGR_PARP"/>
    <property type="match status" value="1"/>
</dbReference>
<evidence type="ECO:0000256" key="10">
    <source>
        <dbReference type="ARBA" id="ARBA00023027"/>
    </source>
</evidence>
<keyword evidence="10 15" id="KW-0520">NAD</keyword>
<evidence type="ECO:0000259" key="16">
    <source>
        <dbReference type="PROSITE" id="PS51059"/>
    </source>
</evidence>
<keyword evidence="6" id="KW-0677">Repeat</keyword>
<proteinExistence type="inferred from homology"/>
<accession>F0ZDM9</accession>
<keyword evidence="8" id="KW-0863">Zinc-finger</keyword>
<feature type="domain" description="WGR" evidence="18">
    <location>
        <begin position="1"/>
        <end position="77"/>
    </location>
</feature>
<keyword evidence="4" id="KW-0548">Nucleotidyltransferase</keyword>
<dbReference type="GeneID" id="10503035"/>
<dbReference type="Gene3D" id="1.20.142.10">
    <property type="entry name" value="Poly(ADP-ribose) polymerase, regulatory domain"/>
    <property type="match status" value="1"/>
</dbReference>
<dbReference type="Pfam" id="PF05406">
    <property type="entry name" value="WGR"/>
    <property type="match status" value="1"/>
</dbReference>
<dbReference type="Pfam" id="PF02877">
    <property type="entry name" value="PARP_reg"/>
    <property type="match status" value="1"/>
</dbReference>
<keyword evidence="20" id="KW-1185">Reference proteome</keyword>
<keyword evidence="2 15" id="KW-0328">Glycosyltransferase</keyword>
<dbReference type="EC" id="2.4.2.-" evidence="15"/>
<evidence type="ECO:0000256" key="2">
    <source>
        <dbReference type="ARBA" id="ARBA00022676"/>
    </source>
</evidence>
<dbReference type="InterPro" id="IPR004102">
    <property type="entry name" value="Poly(ADP-ribose)pol_reg_dom"/>
</dbReference>
<evidence type="ECO:0000313" key="20">
    <source>
        <dbReference type="Proteomes" id="UP000001064"/>
    </source>
</evidence>
<evidence type="ECO:0000259" key="17">
    <source>
        <dbReference type="PROSITE" id="PS51060"/>
    </source>
</evidence>
<dbReference type="SMART" id="SM00773">
    <property type="entry name" value="WGR"/>
    <property type="match status" value="1"/>
</dbReference>
<evidence type="ECO:0000256" key="4">
    <source>
        <dbReference type="ARBA" id="ARBA00022695"/>
    </source>
</evidence>
<dbReference type="FunFam" id="3.90.228.10:FF:000019">
    <property type="entry name" value="Poly [ADP-ribose] polymerase"/>
    <property type="match status" value="1"/>
</dbReference>
<dbReference type="PANTHER" id="PTHR10459:SF108">
    <property type="entry name" value="POLY [ADP-RIBOSE] POLYMERASE"/>
    <property type="match status" value="1"/>
</dbReference>